<organism evidence="2 3">
    <name type="scientific">Blastococcus mobilis</name>
    <dbReference type="NCBI Taxonomy" id="1938746"/>
    <lineage>
        <taxon>Bacteria</taxon>
        <taxon>Bacillati</taxon>
        <taxon>Actinomycetota</taxon>
        <taxon>Actinomycetes</taxon>
        <taxon>Geodermatophilales</taxon>
        <taxon>Geodermatophilaceae</taxon>
        <taxon>Blastococcus</taxon>
    </lineage>
</organism>
<evidence type="ECO:0000313" key="3">
    <source>
        <dbReference type="Proteomes" id="UP000198403"/>
    </source>
</evidence>
<proteinExistence type="predicted"/>
<protein>
    <recommendedName>
        <fullName evidence="4">MucR family transcriptional regulator</fullName>
    </recommendedName>
</protein>
<dbReference type="AlphaFoldDB" id="A0A238VZK5"/>
<gene>
    <name evidence="2" type="ORF">SAMN06272737_105190</name>
</gene>
<keyword evidence="1" id="KW-0472">Membrane</keyword>
<feature type="transmembrane region" description="Helical" evidence="1">
    <location>
        <begin position="33"/>
        <end position="54"/>
    </location>
</feature>
<keyword evidence="1" id="KW-0812">Transmembrane</keyword>
<reference evidence="2 3" key="1">
    <citation type="submission" date="2017-06" db="EMBL/GenBank/DDBJ databases">
        <authorList>
            <person name="Kim H.J."/>
            <person name="Triplett B.A."/>
        </authorList>
    </citation>
    <scope>NUCLEOTIDE SEQUENCE [LARGE SCALE GENOMIC DNA]</scope>
    <source>
        <strain evidence="2 3">DSM 44272</strain>
    </source>
</reference>
<dbReference type="Proteomes" id="UP000198403">
    <property type="component" value="Unassembled WGS sequence"/>
</dbReference>
<evidence type="ECO:0000256" key="1">
    <source>
        <dbReference type="SAM" id="Phobius"/>
    </source>
</evidence>
<evidence type="ECO:0008006" key="4">
    <source>
        <dbReference type="Google" id="ProtNLM"/>
    </source>
</evidence>
<sequence>MPSRPAPSPPTTVPRVWHPVGDLPARVYWRRRLVALTVLLAVLGGAGWLGLAMLGQRDGDDAAAVSGTRPLPVPALERVVPSLSAVATPDPPALPTEAEVAAPAPGPVAGGPCTDEMLGLEVRTPGSAAVGSKPTFELAVANVSAVPCVRALDKGLQEIVMFDGAGTRVWGSNDCFPEASSDPRTLAPGEVVTLPIVWGGLTSEPTCTAPRGAPPPGTYVLRGRLDTKVSSDASITLG</sequence>
<dbReference type="EMBL" id="FZNO01000005">
    <property type="protein sequence ID" value="SNR39544.1"/>
    <property type="molecule type" value="Genomic_DNA"/>
</dbReference>
<accession>A0A238VZK5</accession>
<evidence type="ECO:0000313" key="2">
    <source>
        <dbReference type="EMBL" id="SNR39544.1"/>
    </source>
</evidence>
<keyword evidence="1" id="KW-1133">Transmembrane helix</keyword>
<keyword evidence="3" id="KW-1185">Reference proteome</keyword>
<name>A0A238VZK5_9ACTN</name>